<feature type="compositionally biased region" description="Polar residues" evidence="1">
    <location>
        <begin position="102"/>
        <end position="112"/>
    </location>
</feature>
<dbReference type="AlphaFoldDB" id="F0WWI8"/>
<evidence type="ECO:0000256" key="1">
    <source>
        <dbReference type="SAM" id="MobiDB-lite"/>
    </source>
</evidence>
<gene>
    <name evidence="2" type="primary">AlNc14C321G10599</name>
    <name evidence="2" type="ORF">ALNC14_119550</name>
</gene>
<reference evidence="2" key="1">
    <citation type="journal article" date="2011" name="PLoS Biol.">
        <title>Gene gain and loss during evolution of obligate parasitism in the white rust pathogen of Arabidopsis thaliana.</title>
        <authorList>
            <person name="Kemen E."/>
            <person name="Gardiner A."/>
            <person name="Schultz-Larsen T."/>
            <person name="Kemen A.C."/>
            <person name="Balmuth A.L."/>
            <person name="Robert-Seilaniantz A."/>
            <person name="Bailey K."/>
            <person name="Holub E."/>
            <person name="Studholme D.J."/>
            <person name="Maclean D."/>
            <person name="Jones J.D."/>
        </authorList>
    </citation>
    <scope>NUCLEOTIDE SEQUENCE</scope>
</reference>
<name>F0WWI8_9STRA</name>
<evidence type="ECO:0000313" key="2">
    <source>
        <dbReference type="EMBL" id="CCA25811.1"/>
    </source>
</evidence>
<feature type="region of interest" description="Disordered" evidence="1">
    <location>
        <begin position="102"/>
        <end position="134"/>
    </location>
</feature>
<organism evidence="2">
    <name type="scientific">Albugo laibachii Nc14</name>
    <dbReference type="NCBI Taxonomy" id="890382"/>
    <lineage>
        <taxon>Eukaryota</taxon>
        <taxon>Sar</taxon>
        <taxon>Stramenopiles</taxon>
        <taxon>Oomycota</taxon>
        <taxon>Peronosporomycetes</taxon>
        <taxon>Albuginales</taxon>
        <taxon>Albuginaceae</taxon>
        <taxon>Albugo</taxon>
    </lineage>
</organism>
<feature type="region of interest" description="Disordered" evidence="1">
    <location>
        <begin position="242"/>
        <end position="265"/>
    </location>
</feature>
<reference evidence="2" key="2">
    <citation type="submission" date="2011-02" db="EMBL/GenBank/DDBJ databases">
        <authorList>
            <person name="MacLean D."/>
        </authorList>
    </citation>
    <scope>NUCLEOTIDE SEQUENCE</scope>
</reference>
<sequence>MPKRKANTWPVEIYADPDVLSLDEEGRYINCKVCIHRYSIQGGKKPKPVIMNSSFRTRAWDVHKNRTKCHQNHLNHRTLRGEMRYFQENQESINSISNTIRPTLSSQESTVSEGYDTNRPMNPEAHRSRQSSLSRVGNINERHWSNIHESTVIALNKVQDRERKQEEIHAVLRASRQVDLAKTRPPNQYAHVHGTHSRTSPSACARKEDKFRQYCGVLRRVYNKIEENESEMECFNMVKQHEKTNPKRRAISENERSPSPVGPASGQNYCCNIPSLSMSMSKSGSEESLKMHALGDQALSNAMDRLTGIISKNSDIFVQNDCMGGKMLNSMAQQLEEMRQHQRSYFTRLLNIEERRAHAMEAMLQYKIRKEKRKLRDATYLIELQRARVHDTADSRPILSCQSS</sequence>
<feature type="compositionally biased region" description="Basic and acidic residues" evidence="1">
    <location>
        <begin position="242"/>
        <end position="256"/>
    </location>
</feature>
<dbReference type="EMBL" id="FR824366">
    <property type="protein sequence ID" value="CCA25811.1"/>
    <property type="molecule type" value="Genomic_DNA"/>
</dbReference>
<proteinExistence type="predicted"/>
<dbReference type="HOGENOM" id="CLU_032268_0_0_1"/>
<accession>F0WWI8</accession>
<protein>
    <submittedName>
        <fullName evidence="2">AlNc14C321G10599 protein</fullName>
    </submittedName>
</protein>